<dbReference type="Gene3D" id="2.60.40.2030">
    <property type="match status" value="1"/>
</dbReference>
<dbReference type="InterPro" id="IPR038081">
    <property type="entry name" value="CalX-like_sf"/>
</dbReference>
<keyword evidence="1" id="KW-0812">Transmembrane</keyword>
<dbReference type="SUPFAM" id="SSF141072">
    <property type="entry name" value="CalX-like"/>
    <property type="match status" value="1"/>
</dbReference>
<accession>A0AA36HZP2</accession>
<feature type="chain" id="PRO_5041426945" evidence="2">
    <location>
        <begin position="21"/>
        <end position="1030"/>
    </location>
</feature>
<evidence type="ECO:0000256" key="1">
    <source>
        <dbReference type="SAM" id="Phobius"/>
    </source>
</evidence>
<dbReference type="AlphaFoldDB" id="A0AA36HZP2"/>
<keyword evidence="1" id="KW-1133">Transmembrane helix</keyword>
<protein>
    <submittedName>
        <fullName evidence="3">Uncharacterized protein</fullName>
    </submittedName>
</protein>
<dbReference type="Proteomes" id="UP001178507">
    <property type="component" value="Unassembled WGS sequence"/>
</dbReference>
<keyword evidence="1" id="KW-0472">Membrane</keyword>
<sequence length="1030" mass="115475">MATIRFAMLAMLWHMYGCMATNGNAEFKESVLAVSETMGVIAIPIFRTGGSTGALTATVTASMASGNASVQDFQLETPTMAWSDGDNSYKAVFLRLVDDDLSEGLRILVLHLEDSNLQRPASAISTLEVHISHDTDGGVVHFVKHGTSNSNAANATFFGEEIMDVLEGAEGCLVSAKRSGTAGFAAVQMQPGACPLADLEAKVSKDFDFAPAAEPLSWAPGEGDERCLLRLGEAQNPQEGSIRLWRDGIRETPELICLQANATGSAQLDRTSMTLLLRDRATDSGGSTNCTFGRPCNIQLQAGLNLRHRLVVGYWSCGPWTCLEQPPIEPQDGEVKLGRDQLHTPGLWLLCACASPPQVRDKVVHEVHVAGPYYYEDVHKLDTSEFFLSIDGLGLQAGAHVTIRWDCDDPFFAEDPWARTTDGITFRSFHGKLLPGRWQICWCGSDNCFGGLAGDAVWTYIGIIDFHCKAGFVAREDGCETCFFPWDYPNEMQTSCLVHSGRATSYIVFVTCFMLFCFISFGQLELKRNYFELKPNSYLPYFTLTGRNVRIEDLDKAPADDHIVVTTLGPHRFRHRSSFTITIEGTLHPDIDSKQVRAEPIDHTRLKVFMEDTKAAASSSGYFYLSIWETLWFSHSTHIAVVRVPILLLVLMVVQSTAAFFVWQEIYNETELALALSIPMLMALTLRAYFGVIKWRRPSPLKLRLQQFSATLKPHPKTCERGPKRAIQAQMVVRLCKHFSSFLGLRRSMYYVCSHLVVPICKKFQVSFAERVGPQEADFFVSHFWGTPFHDFCESLHHHAVRISDNDKERSWTTISYWICTFSNNQFKVQEELGEDQDYKNSSFYMALEHGQCKGTVMMLDKDVRMLTRSWCLFELLETIKLEKSKSGFEGAFFATPAGVLNFGDATVEVVMQIAEATAKIRLQDARATVEEDKRMIDEYVLQEMGSYESINYALKQRLAEALVKCQNAVNRRFTKLAHKLEQSEENLNQMVQMDHIPTEAGVVRGISSTLDFHDVHADIALRVLDYTET</sequence>
<feature type="transmembrane region" description="Helical" evidence="1">
    <location>
        <begin position="503"/>
        <end position="524"/>
    </location>
</feature>
<keyword evidence="2" id="KW-0732">Signal</keyword>
<evidence type="ECO:0000256" key="2">
    <source>
        <dbReference type="SAM" id="SignalP"/>
    </source>
</evidence>
<evidence type="ECO:0000313" key="3">
    <source>
        <dbReference type="EMBL" id="CAJ1378357.1"/>
    </source>
</evidence>
<name>A0AA36HZP2_9DINO</name>
<evidence type="ECO:0000313" key="4">
    <source>
        <dbReference type="Proteomes" id="UP001178507"/>
    </source>
</evidence>
<dbReference type="EMBL" id="CAUJNA010000535">
    <property type="protein sequence ID" value="CAJ1378357.1"/>
    <property type="molecule type" value="Genomic_DNA"/>
</dbReference>
<organism evidence="3 4">
    <name type="scientific">Effrenium voratum</name>
    <dbReference type="NCBI Taxonomy" id="2562239"/>
    <lineage>
        <taxon>Eukaryota</taxon>
        <taxon>Sar</taxon>
        <taxon>Alveolata</taxon>
        <taxon>Dinophyceae</taxon>
        <taxon>Suessiales</taxon>
        <taxon>Symbiodiniaceae</taxon>
        <taxon>Effrenium</taxon>
    </lineage>
</organism>
<proteinExistence type="predicted"/>
<gene>
    <name evidence="3" type="ORF">EVOR1521_LOCUS6922</name>
</gene>
<comment type="caution">
    <text evidence="3">The sequence shown here is derived from an EMBL/GenBank/DDBJ whole genome shotgun (WGS) entry which is preliminary data.</text>
</comment>
<reference evidence="3" key="1">
    <citation type="submission" date="2023-08" db="EMBL/GenBank/DDBJ databases">
        <authorList>
            <person name="Chen Y."/>
            <person name="Shah S."/>
            <person name="Dougan E. K."/>
            <person name="Thang M."/>
            <person name="Chan C."/>
        </authorList>
    </citation>
    <scope>NUCLEOTIDE SEQUENCE</scope>
</reference>
<keyword evidence="4" id="KW-1185">Reference proteome</keyword>
<feature type="transmembrane region" description="Helical" evidence="1">
    <location>
        <begin position="646"/>
        <end position="666"/>
    </location>
</feature>
<feature type="signal peptide" evidence="2">
    <location>
        <begin position="1"/>
        <end position="20"/>
    </location>
</feature>
<feature type="transmembrane region" description="Helical" evidence="1">
    <location>
        <begin position="672"/>
        <end position="692"/>
    </location>
</feature>